<accession>A0ABN3MGY8</accession>
<proteinExistence type="predicted"/>
<evidence type="ECO:0000256" key="1">
    <source>
        <dbReference type="SAM" id="MobiDB-lite"/>
    </source>
</evidence>
<reference evidence="2 3" key="1">
    <citation type="journal article" date="2019" name="Int. J. Syst. Evol. Microbiol.">
        <title>The Global Catalogue of Microorganisms (GCM) 10K type strain sequencing project: providing services to taxonomists for standard genome sequencing and annotation.</title>
        <authorList>
            <consortium name="The Broad Institute Genomics Platform"/>
            <consortium name="The Broad Institute Genome Sequencing Center for Infectious Disease"/>
            <person name="Wu L."/>
            <person name="Ma J."/>
        </authorList>
    </citation>
    <scope>NUCLEOTIDE SEQUENCE [LARGE SCALE GENOMIC DNA]</scope>
    <source>
        <strain evidence="2 3">JCM 6923</strain>
    </source>
</reference>
<name>A0ABN3MGY8_9ACTN</name>
<feature type="compositionally biased region" description="Basic and acidic residues" evidence="1">
    <location>
        <begin position="20"/>
        <end position="32"/>
    </location>
</feature>
<sequence>MRCDVTTFYAHVTTIRSRPVVREREEKRKETPDDGTGPPWFRTQSEPWHPPPPERKQRM</sequence>
<dbReference type="EMBL" id="BAAATL010000031">
    <property type="protein sequence ID" value="GAA2501477.1"/>
    <property type="molecule type" value="Genomic_DNA"/>
</dbReference>
<feature type="region of interest" description="Disordered" evidence="1">
    <location>
        <begin position="18"/>
        <end position="59"/>
    </location>
</feature>
<organism evidence="2 3">
    <name type="scientific">Streptomyces graminearus</name>
    <dbReference type="NCBI Taxonomy" id="284030"/>
    <lineage>
        <taxon>Bacteria</taxon>
        <taxon>Bacillati</taxon>
        <taxon>Actinomycetota</taxon>
        <taxon>Actinomycetes</taxon>
        <taxon>Kitasatosporales</taxon>
        <taxon>Streptomycetaceae</taxon>
        <taxon>Streptomyces</taxon>
    </lineage>
</organism>
<keyword evidence="3" id="KW-1185">Reference proteome</keyword>
<comment type="caution">
    <text evidence="2">The sequence shown here is derived from an EMBL/GenBank/DDBJ whole genome shotgun (WGS) entry which is preliminary data.</text>
</comment>
<evidence type="ECO:0000313" key="2">
    <source>
        <dbReference type="EMBL" id="GAA2501477.1"/>
    </source>
</evidence>
<evidence type="ECO:0000313" key="3">
    <source>
        <dbReference type="Proteomes" id="UP001501721"/>
    </source>
</evidence>
<protein>
    <submittedName>
        <fullName evidence="2">Uncharacterized protein</fullName>
    </submittedName>
</protein>
<gene>
    <name evidence="2" type="ORF">GCM10010422_58530</name>
</gene>
<dbReference type="Proteomes" id="UP001501721">
    <property type="component" value="Unassembled WGS sequence"/>
</dbReference>